<dbReference type="Proteomes" id="UP001369815">
    <property type="component" value="Unassembled WGS sequence"/>
</dbReference>
<name>A0AAX6M975_9PEZI</name>
<gene>
    <name evidence="1" type="ORF">Daesc_010523</name>
</gene>
<comment type="caution">
    <text evidence="1">The sequence shown here is derived from an EMBL/GenBank/DDBJ whole genome shotgun (WGS) entry which is preliminary data.</text>
</comment>
<dbReference type="EMBL" id="JBANMG010000010">
    <property type="protein sequence ID" value="KAK6948752.1"/>
    <property type="molecule type" value="Genomic_DNA"/>
</dbReference>
<sequence>MVRNHSVISVYDTTPYHAYCLSDNGDEDDDVCVWDEGPELIDLYDSEDERIVAEIHSSIPENERVFRTKARKNGSPTAIRPETPKKTDRVVTILEKPSKSQETLTDDELQERKVAHALSTTRTNLTRISQFILKLECRTGKVTKEGIKQTLDATVANGSNAANYYSTYQDELEAIQHLSESTWQRLYLIDRHWRRQSNLDQDAGRPSSHIELESEPGVKAFLKGERQNSHLTSTDPCYYTAYNLVNGRRFEDWIAYLKNFCEFKDNPTEETKLVHLAWRFLDRDLRGPRPSDAACIQDYLDYLNNQYESGAFDEAIKNPRKREQDDDEAWGAIKKFWFTRFQG</sequence>
<protein>
    <submittedName>
        <fullName evidence="1">Uncharacterized protein</fullName>
    </submittedName>
</protein>
<accession>A0AAX6M975</accession>
<evidence type="ECO:0000313" key="2">
    <source>
        <dbReference type="Proteomes" id="UP001369815"/>
    </source>
</evidence>
<organism evidence="1 2">
    <name type="scientific">Daldinia eschscholtzii</name>
    <dbReference type="NCBI Taxonomy" id="292717"/>
    <lineage>
        <taxon>Eukaryota</taxon>
        <taxon>Fungi</taxon>
        <taxon>Dikarya</taxon>
        <taxon>Ascomycota</taxon>
        <taxon>Pezizomycotina</taxon>
        <taxon>Sordariomycetes</taxon>
        <taxon>Xylariomycetidae</taxon>
        <taxon>Xylariales</taxon>
        <taxon>Hypoxylaceae</taxon>
        <taxon>Daldinia</taxon>
    </lineage>
</organism>
<keyword evidence="2" id="KW-1185">Reference proteome</keyword>
<proteinExistence type="predicted"/>
<evidence type="ECO:0000313" key="1">
    <source>
        <dbReference type="EMBL" id="KAK6948752.1"/>
    </source>
</evidence>
<dbReference type="AlphaFoldDB" id="A0AAX6M975"/>
<reference evidence="1 2" key="1">
    <citation type="journal article" date="2024" name="Front Chem Biol">
        <title>Unveiling the potential of Daldinia eschscholtzii MFLUCC 19-0629 through bioactivity and bioinformatics studies for enhanced sustainable agriculture production.</title>
        <authorList>
            <person name="Brooks S."/>
            <person name="Weaver J.A."/>
            <person name="Klomchit A."/>
            <person name="Alharthi S.A."/>
            <person name="Onlamun T."/>
            <person name="Nurani R."/>
            <person name="Vong T.K."/>
            <person name="Alberti F."/>
            <person name="Greco C."/>
        </authorList>
    </citation>
    <scope>NUCLEOTIDE SEQUENCE [LARGE SCALE GENOMIC DNA]</scope>
    <source>
        <strain evidence="1">MFLUCC 19-0629</strain>
    </source>
</reference>